<name>A0ABU0BMY3_9HYPH</name>
<evidence type="ECO:0000259" key="1">
    <source>
        <dbReference type="Pfam" id="PF09343"/>
    </source>
</evidence>
<dbReference type="Proteomes" id="UP001230207">
    <property type="component" value="Unassembled WGS sequence"/>
</dbReference>
<accession>A0ABU0BMY3</accession>
<reference evidence="2 3" key="1">
    <citation type="submission" date="2023-07" db="EMBL/GenBank/DDBJ databases">
        <title>Genomic Encyclopedia of Type Strains, Phase IV (KMG-IV): sequencing the most valuable type-strain genomes for metagenomic binning, comparative biology and taxonomic classification.</title>
        <authorList>
            <person name="Goeker M."/>
        </authorList>
    </citation>
    <scope>NUCLEOTIDE SEQUENCE [LARGE SCALE GENOMIC DNA]</scope>
    <source>
        <strain evidence="2 3">DSM 1112</strain>
    </source>
</reference>
<protein>
    <submittedName>
        <fullName evidence="2">Uncharacterized protein (TIGR02217 family)</fullName>
    </submittedName>
</protein>
<sequence length="106" mass="11089">MTATFQLCKVYADAGGTTTRMIEKPVAGSVVLTVGGAAAPPADFTLDAVTGKVTFLPGKIPAGGAVVRAGFRFEVPVRFDTDRIEIDLAQFQAGRIPSIPLVEIKP</sequence>
<evidence type="ECO:0000313" key="3">
    <source>
        <dbReference type="Proteomes" id="UP001230207"/>
    </source>
</evidence>
<dbReference type="InterPro" id="IPR011740">
    <property type="entry name" value="DUF2460"/>
</dbReference>
<feature type="domain" description="DUF2460" evidence="1">
    <location>
        <begin position="2"/>
        <end position="105"/>
    </location>
</feature>
<keyword evidence="3" id="KW-1185">Reference proteome</keyword>
<proteinExistence type="predicted"/>
<evidence type="ECO:0000313" key="2">
    <source>
        <dbReference type="EMBL" id="MDQ0319609.1"/>
    </source>
</evidence>
<gene>
    <name evidence="2" type="ORF">QO002_001747</name>
</gene>
<dbReference type="Pfam" id="PF09343">
    <property type="entry name" value="DUF2460"/>
    <property type="match status" value="1"/>
</dbReference>
<organism evidence="2 3">
    <name type="scientific">Pararhizobium capsulatum DSM 1112</name>
    <dbReference type="NCBI Taxonomy" id="1121113"/>
    <lineage>
        <taxon>Bacteria</taxon>
        <taxon>Pseudomonadati</taxon>
        <taxon>Pseudomonadota</taxon>
        <taxon>Alphaproteobacteria</taxon>
        <taxon>Hyphomicrobiales</taxon>
        <taxon>Rhizobiaceae</taxon>
        <taxon>Rhizobium/Agrobacterium group</taxon>
        <taxon>Pararhizobium</taxon>
    </lineage>
</organism>
<dbReference type="EMBL" id="JAUSVF010000001">
    <property type="protein sequence ID" value="MDQ0319609.1"/>
    <property type="molecule type" value="Genomic_DNA"/>
</dbReference>
<comment type="caution">
    <text evidence="2">The sequence shown here is derived from an EMBL/GenBank/DDBJ whole genome shotgun (WGS) entry which is preliminary data.</text>
</comment>